<reference evidence="1" key="1">
    <citation type="submission" date="2022-07" db="EMBL/GenBank/DDBJ databases">
        <title>Phylogenomic reconstructions and comparative analyses of Kickxellomycotina fungi.</title>
        <authorList>
            <person name="Reynolds N.K."/>
            <person name="Stajich J.E."/>
            <person name="Barry K."/>
            <person name="Grigoriev I.V."/>
            <person name="Crous P."/>
            <person name="Smith M.E."/>
        </authorList>
    </citation>
    <scope>NUCLEOTIDE SEQUENCE</scope>
    <source>
        <strain evidence="1">CBS 109366</strain>
    </source>
</reference>
<comment type="caution">
    <text evidence="1">The sequence shown here is derived from an EMBL/GenBank/DDBJ whole genome shotgun (WGS) entry which is preliminary data.</text>
</comment>
<accession>A0ACC1JJK6</accession>
<gene>
    <name evidence="1" type="ORF">IWQ57_006509</name>
</gene>
<evidence type="ECO:0000313" key="2">
    <source>
        <dbReference type="Proteomes" id="UP001140234"/>
    </source>
</evidence>
<name>A0ACC1JJK6_9FUNG</name>
<dbReference type="EMBL" id="JANBUJ010003731">
    <property type="protein sequence ID" value="KAJ2759615.1"/>
    <property type="molecule type" value="Genomic_DNA"/>
</dbReference>
<evidence type="ECO:0000313" key="1">
    <source>
        <dbReference type="EMBL" id="KAJ2759615.1"/>
    </source>
</evidence>
<sequence>MSLLARPQFRARCSTLIIQRGLKKKNKGRIPVTLLADVPHVGSAGTVAQVSRAHMRHELFPKRLAEYVVAYKGPLDRSKREAEAEAEARGASAASARLDALERAHALALRNQDTISRIMAVGVLVFARQVVPSEGAAEDGAQAIYGSLTRADVARELADKHDIVVDKDALSMDDKIKSTGDYRCTVKLVYAGQASLPVRVVPAAEDS</sequence>
<keyword evidence="2" id="KW-1185">Reference proteome</keyword>
<dbReference type="Proteomes" id="UP001140234">
    <property type="component" value="Unassembled WGS sequence"/>
</dbReference>
<proteinExistence type="predicted"/>
<organism evidence="1 2">
    <name type="scientific">Coemansia nantahalensis</name>
    <dbReference type="NCBI Taxonomy" id="2789366"/>
    <lineage>
        <taxon>Eukaryota</taxon>
        <taxon>Fungi</taxon>
        <taxon>Fungi incertae sedis</taxon>
        <taxon>Zoopagomycota</taxon>
        <taxon>Kickxellomycotina</taxon>
        <taxon>Kickxellomycetes</taxon>
        <taxon>Kickxellales</taxon>
        <taxon>Kickxellaceae</taxon>
        <taxon>Coemansia</taxon>
    </lineage>
</organism>
<protein>
    <submittedName>
        <fullName evidence="1">Uncharacterized protein</fullName>
    </submittedName>
</protein>